<dbReference type="EMBL" id="CP121671">
    <property type="protein sequence ID" value="WFT76050.1"/>
    <property type="molecule type" value="Genomic_DNA"/>
</dbReference>
<feature type="region of interest" description="Disordered" evidence="1">
    <location>
        <begin position="25"/>
        <end position="56"/>
    </location>
</feature>
<protein>
    <submittedName>
        <fullName evidence="2">Uncharacterized protein</fullName>
    </submittedName>
</protein>
<gene>
    <name evidence="2" type="ORF">P9989_06715</name>
</gene>
<keyword evidence="3" id="KW-1185">Reference proteome</keyword>
<dbReference type="Proteomes" id="UP001221597">
    <property type="component" value="Chromosome"/>
</dbReference>
<dbReference type="RefSeq" id="WP_283078008.1">
    <property type="nucleotide sequence ID" value="NZ_CP121671.1"/>
</dbReference>
<evidence type="ECO:0000256" key="1">
    <source>
        <dbReference type="SAM" id="MobiDB-lite"/>
    </source>
</evidence>
<name>A0ABY8J0N3_9BACI</name>
<reference evidence="2 3" key="1">
    <citation type="submission" date="2023-04" db="EMBL/GenBank/DDBJ databases">
        <title>Genome sequence of Halobacillus naozhouensis KACC 21980.</title>
        <authorList>
            <person name="Kim S."/>
            <person name="Heo J."/>
            <person name="Kwon S.-W."/>
        </authorList>
    </citation>
    <scope>NUCLEOTIDE SEQUENCE [LARGE SCALE GENOMIC DNA]</scope>
    <source>
        <strain evidence="2 3">KCTC 13234</strain>
    </source>
</reference>
<sequence>MREKKSYDPEGKKHLELDVDRMINEGMAGGKPTRPVYGREQIGETHPIPEEDHSES</sequence>
<proteinExistence type="predicted"/>
<accession>A0ABY8J0N3</accession>
<evidence type="ECO:0000313" key="2">
    <source>
        <dbReference type="EMBL" id="WFT76050.1"/>
    </source>
</evidence>
<organism evidence="2 3">
    <name type="scientific">Halobacillus naozhouensis</name>
    <dbReference type="NCBI Taxonomy" id="554880"/>
    <lineage>
        <taxon>Bacteria</taxon>
        <taxon>Bacillati</taxon>
        <taxon>Bacillota</taxon>
        <taxon>Bacilli</taxon>
        <taxon>Bacillales</taxon>
        <taxon>Bacillaceae</taxon>
        <taxon>Halobacillus</taxon>
    </lineage>
</organism>
<feature type="compositionally biased region" description="Basic and acidic residues" evidence="1">
    <location>
        <begin position="41"/>
        <end position="56"/>
    </location>
</feature>
<evidence type="ECO:0000313" key="3">
    <source>
        <dbReference type="Proteomes" id="UP001221597"/>
    </source>
</evidence>